<dbReference type="Proteomes" id="UP001484239">
    <property type="component" value="Unassembled WGS sequence"/>
</dbReference>
<name>A0ABU9EBS7_9BACT</name>
<dbReference type="RefSeq" id="WP_405276573.1">
    <property type="nucleotide sequence ID" value="NZ_CP144380.1"/>
</dbReference>
<dbReference type="EMBL" id="JBBHLI010000009">
    <property type="protein sequence ID" value="MEK9502181.1"/>
    <property type="molecule type" value="Genomic_DNA"/>
</dbReference>
<keyword evidence="1" id="KW-0732">Signal</keyword>
<gene>
    <name evidence="2" type="ORF">WI372_14405</name>
</gene>
<evidence type="ECO:0000313" key="2">
    <source>
        <dbReference type="EMBL" id="MEK9502181.1"/>
    </source>
</evidence>
<sequence>MRVLAVALILASAACGSADAGPPLIPPDTTLVVASDPELRALAAEILPQLAQRSGLELREPVRLERRTRDDLERYLRSKLDEELPEERAERLTRSYHLLGLVPGDLRLRELLMAVYLEQVAGFYDPDSTALFVLDDQPAEMLRPLLLHELVHAVQDQTVPLDSITDPALDNDRRKAAQAAIEGHATLVMMEHVFSETQGRDLDVGRTPGFGDQLRPALDGARDQYPALASAPAVVSESLLFPYLEGAGFVLEMWSGGRERGAAFRGLLPTSTEQVLEPERRLGSEVDEPTEVRVLPARGEVLFDEVLGRAESDLLLREHGAGAAALGWDGDRFALVGAEGSTGLVWASVWDTAADRDAFVAALEPHLGALPAEARIEVREVDGRPVALLRVGYDGDVAVALAGGHE</sequence>
<comment type="caution">
    <text evidence="2">The sequence shown here is derived from an EMBL/GenBank/DDBJ whole genome shotgun (WGS) entry which is preliminary data.</text>
</comment>
<dbReference type="PROSITE" id="PS51257">
    <property type="entry name" value="PROKAR_LIPOPROTEIN"/>
    <property type="match status" value="1"/>
</dbReference>
<keyword evidence="3" id="KW-1185">Reference proteome</keyword>
<evidence type="ECO:0008006" key="4">
    <source>
        <dbReference type="Google" id="ProtNLM"/>
    </source>
</evidence>
<evidence type="ECO:0000313" key="3">
    <source>
        <dbReference type="Proteomes" id="UP001484239"/>
    </source>
</evidence>
<accession>A0ABU9EBS7</accession>
<feature type="chain" id="PRO_5045688106" description="DUF4157 domain-containing protein" evidence="1">
    <location>
        <begin position="21"/>
        <end position="406"/>
    </location>
</feature>
<evidence type="ECO:0000256" key="1">
    <source>
        <dbReference type="SAM" id="SignalP"/>
    </source>
</evidence>
<protein>
    <recommendedName>
        <fullName evidence="4">DUF4157 domain-containing protein</fullName>
    </recommendedName>
</protein>
<organism evidence="2 3">
    <name type="scientific">Gaopeijia maritima</name>
    <dbReference type="NCBI Taxonomy" id="3119007"/>
    <lineage>
        <taxon>Bacteria</taxon>
        <taxon>Pseudomonadati</taxon>
        <taxon>Gemmatimonadota</taxon>
        <taxon>Longimicrobiia</taxon>
        <taxon>Gaopeijiales</taxon>
        <taxon>Gaopeijiaceae</taxon>
        <taxon>Gaopeijia</taxon>
    </lineage>
</organism>
<reference evidence="2 3" key="1">
    <citation type="submission" date="2024-02" db="EMBL/GenBank/DDBJ databases">
        <title>A novel Gemmatimonadota bacterium.</title>
        <authorList>
            <person name="Du Z.-J."/>
            <person name="Ye Y.-Q."/>
        </authorList>
    </citation>
    <scope>NUCLEOTIDE SEQUENCE [LARGE SCALE GENOMIC DNA]</scope>
    <source>
        <strain evidence="2 3">DH-20</strain>
    </source>
</reference>
<proteinExistence type="predicted"/>
<feature type="signal peptide" evidence="1">
    <location>
        <begin position="1"/>
        <end position="20"/>
    </location>
</feature>